<name>A0ABV0T439_9TELE</name>
<comment type="caution">
    <text evidence="1">The sequence shown here is derived from an EMBL/GenBank/DDBJ whole genome shotgun (WGS) entry which is preliminary data.</text>
</comment>
<accession>A0ABV0T439</accession>
<gene>
    <name evidence="1" type="ORF">ILYODFUR_026488</name>
</gene>
<evidence type="ECO:0000313" key="1">
    <source>
        <dbReference type="EMBL" id="MEQ2226342.1"/>
    </source>
</evidence>
<protein>
    <submittedName>
        <fullName evidence="1">Uncharacterized protein</fullName>
    </submittedName>
</protein>
<proteinExistence type="predicted"/>
<sequence>MFALTCRGRMYEDLKELNASIILWLSEGLVEKIRGHVSQKHKESSLPFSPALLSFRFASCDPDIPDFPGIFQPFLGSSGSLKVCRRCSLDMPVVFHVDPFHK</sequence>
<dbReference type="Proteomes" id="UP001482620">
    <property type="component" value="Unassembled WGS sequence"/>
</dbReference>
<organism evidence="1 2">
    <name type="scientific">Ilyodon furcidens</name>
    <name type="common">goldbreast splitfin</name>
    <dbReference type="NCBI Taxonomy" id="33524"/>
    <lineage>
        <taxon>Eukaryota</taxon>
        <taxon>Metazoa</taxon>
        <taxon>Chordata</taxon>
        <taxon>Craniata</taxon>
        <taxon>Vertebrata</taxon>
        <taxon>Euteleostomi</taxon>
        <taxon>Actinopterygii</taxon>
        <taxon>Neopterygii</taxon>
        <taxon>Teleostei</taxon>
        <taxon>Neoteleostei</taxon>
        <taxon>Acanthomorphata</taxon>
        <taxon>Ovalentaria</taxon>
        <taxon>Atherinomorphae</taxon>
        <taxon>Cyprinodontiformes</taxon>
        <taxon>Goodeidae</taxon>
        <taxon>Ilyodon</taxon>
    </lineage>
</organism>
<reference evidence="1 2" key="1">
    <citation type="submission" date="2021-06" db="EMBL/GenBank/DDBJ databases">
        <authorList>
            <person name="Palmer J.M."/>
        </authorList>
    </citation>
    <scope>NUCLEOTIDE SEQUENCE [LARGE SCALE GENOMIC DNA]</scope>
    <source>
        <strain evidence="2">if_2019</strain>
        <tissue evidence="1">Muscle</tissue>
    </source>
</reference>
<keyword evidence="2" id="KW-1185">Reference proteome</keyword>
<dbReference type="EMBL" id="JAHRIQ010014945">
    <property type="protein sequence ID" value="MEQ2226342.1"/>
    <property type="molecule type" value="Genomic_DNA"/>
</dbReference>
<evidence type="ECO:0000313" key="2">
    <source>
        <dbReference type="Proteomes" id="UP001482620"/>
    </source>
</evidence>